<dbReference type="PANTHER" id="PTHR43610:SF1">
    <property type="entry name" value="N-ACETYLTRANSFERASE DOMAIN-CONTAINING PROTEIN"/>
    <property type="match status" value="1"/>
</dbReference>
<dbReference type="SUPFAM" id="SSF55729">
    <property type="entry name" value="Acyl-CoA N-acyltransferases (Nat)"/>
    <property type="match status" value="1"/>
</dbReference>
<name>A0A7K0C997_9ACTN</name>
<dbReference type="Gene3D" id="3.40.630.30">
    <property type="match status" value="1"/>
</dbReference>
<evidence type="ECO:0000313" key="3">
    <source>
        <dbReference type="Proteomes" id="UP000466345"/>
    </source>
</evidence>
<dbReference type="InterPro" id="IPR000182">
    <property type="entry name" value="GNAT_dom"/>
</dbReference>
<keyword evidence="2" id="KW-0808">Transferase</keyword>
<comment type="caution">
    <text evidence="2">The sequence shown here is derived from an EMBL/GenBank/DDBJ whole genome shotgun (WGS) entry which is preliminary data.</text>
</comment>
<dbReference type="AlphaFoldDB" id="A0A7K0C997"/>
<gene>
    <name evidence="2" type="primary">speG</name>
    <name evidence="2" type="ORF">SRB5_00920</name>
</gene>
<dbReference type="Proteomes" id="UP000466345">
    <property type="component" value="Unassembled WGS sequence"/>
</dbReference>
<dbReference type="Pfam" id="PF13302">
    <property type="entry name" value="Acetyltransf_3"/>
    <property type="match status" value="1"/>
</dbReference>
<dbReference type="PROSITE" id="PS51186">
    <property type="entry name" value="GNAT"/>
    <property type="match status" value="1"/>
</dbReference>
<keyword evidence="3" id="KW-1185">Reference proteome</keyword>
<proteinExistence type="predicted"/>
<evidence type="ECO:0000313" key="2">
    <source>
        <dbReference type="EMBL" id="MQY09988.1"/>
    </source>
</evidence>
<dbReference type="EC" id="2.3.1.57" evidence="2"/>
<dbReference type="EMBL" id="WEGJ01000001">
    <property type="protein sequence ID" value="MQY09988.1"/>
    <property type="molecule type" value="Genomic_DNA"/>
</dbReference>
<dbReference type="InterPro" id="IPR016181">
    <property type="entry name" value="Acyl_CoA_acyltransferase"/>
</dbReference>
<protein>
    <submittedName>
        <fullName evidence="2">Spermidine N(1)-acetyltransferase</fullName>
        <ecNumber evidence="2">2.3.1.57</ecNumber>
    </submittedName>
</protein>
<reference evidence="2 3" key="1">
    <citation type="submission" date="2019-10" db="EMBL/GenBank/DDBJ databases">
        <title>Streptomyces smaragdinus sp. nov. and Streptomyces fabii sp. nov., isolated from the gut of fungus growing-termite Macrotermes natalensis.</title>
        <authorList>
            <person name="Schwitalla J."/>
            <person name="Benndorf R."/>
            <person name="Martin K."/>
            <person name="De Beer W."/>
            <person name="Kaster A.-K."/>
            <person name="Vollmers J."/>
            <person name="Poulsen M."/>
            <person name="Beemelmanns C."/>
        </authorList>
    </citation>
    <scope>NUCLEOTIDE SEQUENCE [LARGE SCALE GENOMIC DNA]</scope>
    <source>
        <strain evidence="2 3">RB5</strain>
    </source>
</reference>
<dbReference type="PANTHER" id="PTHR43610">
    <property type="entry name" value="BLL6696 PROTEIN"/>
    <property type="match status" value="1"/>
</dbReference>
<sequence length="206" mass="22805">MKDHSQADFSVKPTLVGEKVLLRPFLLDQDAPVLRSLLQDPEVGRLTGSTHGPAESDPWDEAAEEAMRAWYGTRHAQTDRLDLAVVERATGTCAGEAVLNEFDGANRSCNFRIALAPAGQDRGLGTEAVRLIVGYGFESLGLHRISLNVFAFNPRARRAYENVGFVVEGIRRDALLYDGAWVDDIIMSVLAPDWERHHGRPPADRR</sequence>
<dbReference type="GO" id="GO:0004145">
    <property type="term" value="F:diamine N-acetyltransferase activity"/>
    <property type="evidence" value="ECO:0007669"/>
    <property type="project" value="UniProtKB-EC"/>
</dbReference>
<organism evidence="2 3">
    <name type="scientific">Streptomyces smaragdinus</name>
    <dbReference type="NCBI Taxonomy" id="2585196"/>
    <lineage>
        <taxon>Bacteria</taxon>
        <taxon>Bacillati</taxon>
        <taxon>Actinomycetota</taxon>
        <taxon>Actinomycetes</taxon>
        <taxon>Kitasatosporales</taxon>
        <taxon>Streptomycetaceae</taxon>
        <taxon>Streptomyces</taxon>
    </lineage>
</organism>
<evidence type="ECO:0000259" key="1">
    <source>
        <dbReference type="PROSITE" id="PS51186"/>
    </source>
</evidence>
<dbReference type="RefSeq" id="WP_323376676.1">
    <property type="nucleotide sequence ID" value="NZ_WEGJ01000001.1"/>
</dbReference>
<keyword evidence="2" id="KW-0012">Acyltransferase</keyword>
<accession>A0A7K0C997</accession>
<feature type="domain" description="N-acetyltransferase" evidence="1">
    <location>
        <begin position="20"/>
        <end position="192"/>
    </location>
</feature>